<comment type="caution">
    <text evidence="1">The sequence shown here is derived from an EMBL/GenBank/DDBJ whole genome shotgun (WGS) entry which is preliminary data.</text>
</comment>
<evidence type="ECO:0000313" key="1">
    <source>
        <dbReference type="EMBL" id="OFA33774.1"/>
    </source>
</evidence>
<dbReference type="EMBL" id="MAXD01000011">
    <property type="protein sequence ID" value="OFA33774.1"/>
    <property type="molecule type" value="Genomic_DNA"/>
</dbReference>
<sequence>MSGNPSIEDRDELDRRVRAIRWDDKAVEFGSPQRCRVAAMMVESGLVGGRLRRVFPSRDQWEAMTEYTTTKIAEKIIGVGLGSKTGQWNWDGLWNPREESSFSGWVRQLAYTVARTNARRVLHSAHEMSASRFEDEDGYNPVWDDKASMPLNARTETGGPFDTVPGLTVPRPIGADRRLLTRILTDSGADAMAERARTMGWWHRTLDGLDSGVCAALLLQPVSRRLKGVLSRMLPDMADVAGLYEATQMSSDPRDVAPLRRAVSREARRLGCVEWAVWCRLGTAAARLAVG</sequence>
<organism evidence="1 2">
    <name type="scientific">Bifidobacterium adolescentis</name>
    <dbReference type="NCBI Taxonomy" id="1680"/>
    <lineage>
        <taxon>Bacteria</taxon>
        <taxon>Bacillati</taxon>
        <taxon>Actinomycetota</taxon>
        <taxon>Actinomycetes</taxon>
        <taxon>Bifidobacteriales</taxon>
        <taxon>Bifidobacteriaceae</taxon>
        <taxon>Bifidobacterium</taxon>
    </lineage>
</organism>
<dbReference type="AlphaFoldDB" id="A0A1E7XY58"/>
<evidence type="ECO:0000313" key="2">
    <source>
        <dbReference type="Proteomes" id="UP000175684"/>
    </source>
</evidence>
<proteinExistence type="predicted"/>
<protein>
    <submittedName>
        <fullName evidence="1">Uncharacterized protein</fullName>
    </submittedName>
</protein>
<gene>
    <name evidence="1" type="ORF">BBK15_09010</name>
</gene>
<name>A0A1E7XY58_BIFAD</name>
<accession>A0A1E7XY58</accession>
<dbReference type="Proteomes" id="UP000175684">
    <property type="component" value="Unassembled WGS sequence"/>
</dbReference>
<reference evidence="1 2" key="1">
    <citation type="submission" date="2016-07" db="EMBL/GenBank/DDBJ databases">
        <title>Draft Genome Sequence of Bifidobacterium adolescentis strain Km 4.</title>
        <authorList>
            <person name="Danilenko V.N."/>
        </authorList>
    </citation>
    <scope>NUCLEOTIDE SEQUENCE [LARGE SCALE GENOMIC DNA]</scope>
    <source>
        <strain evidence="1 2">Km 4</strain>
    </source>
</reference>
<dbReference type="OrthoDB" id="3242769at2"/>
<dbReference type="RefSeq" id="WP_070122917.1">
    <property type="nucleotide sequence ID" value="NZ_MAXD01000011.1"/>
</dbReference>